<reference evidence="2 3" key="1">
    <citation type="submission" date="2015-09" db="EMBL/GenBank/DDBJ databases">
        <title>Draft Genome Sequence of the Strain BR 3267 (Bradyrhizobium yuanmingense) recommended as inoculant for cowpea in Brazil.</title>
        <authorList>
            <person name="Simoes-Araujo J.L."/>
            <person name="Zilli J.E."/>
        </authorList>
    </citation>
    <scope>NUCLEOTIDE SEQUENCE [LARGE SCALE GENOMIC DNA]</scope>
    <source>
        <strain evidence="2 3">BR3267</strain>
    </source>
</reference>
<feature type="transmembrane region" description="Helical" evidence="1">
    <location>
        <begin position="7"/>
        <end position="28"/>
    </location>
</feature>
<dbReference type="AlphaFoldDB" id="A0A0R3CAW6"/>
<evidence type="ECO:0000256" key="1">
    <source>
        <dbReference type="SAM" id="Phobius"/>
    </source>
</evidence>
<evidence type="ECO:0000313" key="3">
    <source>
        <dbReference type="Proteomes" id="UP000051380"/>
    </source>
</evidence>
<keyword evidence="1" id="KW-0472">Membrane</keyword>
<protein>
    <submittedName>
        <fullName evidence="2">Uncharacterized protein</fullName>
    </submittedName>
</protein>
<dbReference type="OrthoDB" id="8217211at2"/>
<dbReference type="EMBL" id="LJYF01000031">
    <property type="protein sequence ID" value="KRP92065.1"/>
    <property type="molecule type" value="Genomic_DNA"/>
</dbReference>
<feature type="transmembrane region" description="Helical" evidence="1">
    <location>
        <begin position="40"/>
        <end position="63"/>
    </location>
</feature>
<keyword evidence="1" id="KW-1133">Transmembrane helix</keyword>
<feature type="transmembrane region" description="Helical" evidence="1">
    <location>
        <begin position="84"/>
        <end position="107"/>
    </location>
</feature>
<accession>A0A0R3CAW6</accession>
<dbReference type="Proteomes" id="UP000051380">
    <property type="component" value="Unassembled WGS sequence"/>
</dbReference>
<gene>
    <name evidence="2" type="ORF">AOQ72_28030</name>
</gene>
<evidence type="ECO:0000313" key="2">
    <source>
        <dbReference type="EMBL" id="KRP92065.1"/>
    </source>
</evidence>
<proteinExistence type="predicted"/>
<keyword evidence="1" id="KW-0812">Transmembrane</keyword>
<comment type="caution">
    <text evidence="2">The sequence shown here is derived from an EMBL/GenBank/DDBJ whole genome shotgun (WGS) entry which is preliminary data.</text>
</comment>
<name>A0A0R3CAW6_9BRAD</name>
<organism evidence="2 3">
    <name type="scientific">Bradyrhizobium yuanmingense</name>
    <dbReference type="NCBI Taxonomy" id="108015"/>
    <lineage>
        <taxon>Bacteria</taxon>
        <taxon>Pseudomonadati</taxon>
        <taxon>Pseudomonadota</taxon>
        <taxon>Alphaproteobacteria</taxon>
        <taxon>Hyphomicrobiales</taxon>
        <taxon>Nitrobacteraceae</taxon>
        <taxon>Bradyrhizobium</taxon>
    </lineage>
</organism>
<sequence>MKDPSRIAVGVAGAVAGYIAIFVLFSLLDVGNRADPITSGLLGLFVYSPTGAIAGAVLANWLVTRPGKESGQDAGIGGVARNSLKSLGIVALLCTAGLGAYIAYAYATATPWLNRNGANPLLVFEVRFPAGVTVPTSAQGITIELQTDINTMPGEVSPAAFYRDGDQAVIAGEVELAFRTSHRQLAVNIQGQSSRIYPIDLTARAPHTPEFGTWRRLGDGSEIRYRAKWPGKT</sequence>
<dbReference type="RefSeq" id="WP_057028853.1">
    <property type="nucleotide sequence ID" value="NZ_LJYF01000031.1"/>
</dbReference>